<dbReference type="AlphaFoldDB" id="A0A978VUD5"/>
<feature type="compositionally biased region" description="Basic and acidic residues" evidence="6">
    <location>
        <begin position="161"/>
        <end position="173"/>
    </location>
</feature>
<comment type="caution">
    <text evidence="7">The sequence shown here is derived from an EMBL/GenBank/DDBJ whole genome shotgun (WGS) entry which is preliminary data.</text>
</comment>
<evidence type="ECO:0000256" key="1">
    <source>
        <dbReference type="ARBA" id="ARBA00004123"/>
    </source>
</evidence>
<evidence type="ECO:0000256" key="6">
    <source>
        <dbReference type="SAM" id="MobiDB-lite"/>
    </source>
</evidence>
<keyword evidence="2" id="KW-0805">Transcription regulation</keyword>
<comment type="subcellular location">
    <subcellularLocation>
        <location evidence="1">Nucleus</location>
    </subcellularLocation>
</comment>
<feature type="region of interest" description="Leucine repeat II (LRII)" evidence="5">
    <location>
        <begin position="454"/>
        <end position="486"/>
    </location>
</feature>
<keyword evidence="4" id="KW-0539">Nucleus</keyword>
<evidence type="ECO:0000256" key="3">
    <source>
        <dbReference type="ARBA" id="ARBA00023163"/>
    </source>
</evidence>
<feature type="region of interest" description="Disordered" evidence="6">
    <location>
        <begin position="142"/>
        <end position="236"/>
    </location>
</feature>
<dbReference type="EMBL" id="JAEACU010000002">
    <property type="protein sequence ID" value="KAH7542430.1"/>
    <property type="molecule type" value="Genomic_DNA"/>
</dbReference>
<feature type="region of interest" description="SAW" evidence="5">
    <location>
        <begin position="592"/>
        <end position="676"/>
    </location>
</feature>
<evidence type="ECO:0000313" key="8">
    <source>
        <dbReference type="Proteomes" id="UP000813462"/>
    </source>
</evidence>
<sequence>MDTHFRELSGTNQNLVHEFDVIHEVTNSRFLPAGSELPIDHSSPSLDLSSSEADYPESRDFSNAILRYISEMLMEEEDLADKPCMLQDCLALQVAKNPCTMSLSLGHQGNNKYVPTSNWLGSEGVSNGSIFEFSLIESPQDSLLIPDSSPDTQSISHSKKGIRETGKGIRNGEIEVIDLESRPSLPQEPRELEDGSFNSQSGSKGKKNHEREDDRDDLEERSNKQSTVDDESSVPQEMYDEVLLFQTGSQETETSALHDKMKIEEKGKLQSYKQPKGSNVKKAQQKKQYNTSELVDLWTLLNHCAEAVANYDKKTADEFLKQIRQHSSPYGDQTQRLAHYFAIALEVRLAASSPLYMTFASNERSAAELLKGYQVYLNTCPFKKMSNFFANHTILKLAEKASRIHIIDFGILYGYQWPSLIQSLSSRTSGPPLLRITGIELPQPGFRPSGRVEETGRRLANYCERFNVPFEYNGIAQKWETIRYEDLKIDRDDFIAVNCSSRMRHIPDETVLEDCPRDMVLKLIKEINPDIFVHSVVSGTYNAPIFLRRFKEALYHFSAFFDIYEATLPREDQQRLLFEIEVFGKDALNVIACESFQRIDRPETYKQWQVRNIRAGFMQLPLDQEILKKVKNMVRKGGRDRVSISKLLQEIQCPVTSFEYNVIAQKRETILYEDLKIDSDDFIAGTIHTLDGAHNCLQRVERPEMKKLWQIQNVRAEAATIRPGDLEVKKMVRFDYHKDFCCV</sequence>
<gene>
    <name evidence="7" type="ORF">FEM48_Zijuj02G0072800</name>
</gene>
<dbReference type="Proteomes" id="UP000813462">
    <property type="component" value="Unassembled WGS sequence"/>
</dbReference>
<evidence type="ECO:0000256" key="4">
    <source>
        <dbReference type="ARBA" id="ARBA00023242"/>
    </source>
</evidence>
<keyword evidence="3" id="KW-0804">Transcription</keyword>
<dbReference type="InterPro" id="IPR005202">
    <property type="entry name" value="TF_GRAS"/>
</dbReference>
<evidence type="ECO:0000313" key="7">
    <source>
        <dbReference type="EMBL" id="KAH7542430.1"/>
    </source>
</evidence>
<organism evidence="7 8">
    <name type="scientific">Ziziphus jujuba var. spinosa</name>
    <dbReference type="NCBI Taxonomy" id="714518"/>
    <lineage>
        <taxon>Eukaryota</taxon>
        <taxon>Viridiplantae</taxon>
        <taxon>Streptophyta</taxon>
        <taxon>Embryophyta</taxon>
        <taxon>Tracheophyta</taxon>
        <taxon>Spermatophyta</taxon>
        <taxon>Magnoliopsida</taxon>
        <taxon>eudicotyledons</taxon>
        <taxon>Gunneridae</taxon>
        <taxon>Pentapetalae</taxon>
        <taxon>rosids</taxon>
        <taxon>fabids</taxon>
        <taxon>Rosales</taxon>
        <taxon>Rhamnaceae</taxon>
        <taxon>Paliureae</taxon>
        <taxon>Ziziphus</taxon>
    </lineage>
</organism>
<proteinExistence type="inferred from homology"/>
<feature type="short sequence motif" description="VHIID" evidence="5">
    <location>
        <begin position="404"/>
        <end position="408"/>
    </location>
</feature>
<protein>
    <recommendedName>
        <fullName evidence="9">Scarecrow-like protein 14</fullName>
    </recommendedName>
</protein>
<dbReference type="Pfam" id="PF03514">
    <property type="entry name" value="GRAS"/>
    <property type="match status" value="1"/>
</dbReference>
<dbReference type="PANTHER" id="PTHR31636">
    <property type="entry name" value="OSJNBA0084A10.13 PROTEIN-RELATED"/>
    <property type="match status" value="1"/>
</dbReference>
<evidence type="ECO:0008006" key="9">
    <source>
        <dbReference type="Google" id="ProtNLM"/>
    </source>
</evidence>
<comment type="similarity">
    <text evidence="5">Belongs to the GRAS family.</text>
</comment>
<reference evidence="7" key="1">
    <citation type="journal article" date="2021" name="Front. Plant Sci.">
        <title>Chromosome-Scale Genome Assembly for Chinese Sour Jujube and Insights Into Its Genome Evolution and Domestication Signature.</title>
        <authorList>
            <person name="Shen L.-Y."/>
            <person name="Luo H."/>
            <person name="Wang X.-L."/>
            <person name="Wang X.-M."/>
            <person name="Qiu X.-J."/>
            <person name="Liu H."/>
            <person name="Zhou S.-S."/>
            <person name="Jia K.-H."/>
            <person name="Nie S."/>
            <person name="Bao Y.-T."/>
            <person name="Zhang R.-G."/>
            <person name="Yun Q.-Z."/>
            <person name="Chai Y.-H."/>
            <person name="Lu J.-Y."/>
            <person name="Li Y."/>
            <person name="Zhao S.-W."/>
            <person name="Mao J.-F."/>
            <person name="Jia S.-G."/>
            <person name="Mao Y.-M."/>
        </authorList>
    </citation>
    <scope>NUCLEOTIDE SEQUENCE</scope>
    <source>
        <strain evidence="7">AT0</strain>
        <tissue evidence="7">Leaf</tissue>
    </source>
</reference>
<feature type="region of interest" description="VHIID" evidence="5">
    <location>
        <begin position="373"/>
        <end position="438"/>
    </location>
</feature>
<evidence type="ECO:0000256" key="2">
    <source>
        <dbReference type="ARBA" id="ARBA00023015"/>
    </source>
</evidence>
<comment type="caution">
    <text evidence="5">Lacks conserved residue(s) required for the propagation of feature annotation.</text>
</comment>
<dbReference type="GO" id="GO:0005634">
    <property type="term" value="C:nucleus"/>
    <property type="evidence" value="ECO:0007669"/>
    <property type="project" value="UniProtKB-SubCell"/>
</dbReference>
<accession>A0A978VUD5</accession>
<evidence type="ECO:0000256" key="5">
    <source>
        <dbReference type="PROSITE-ProRule" id="PRU01191"/>
    </source>
</evidence>
<name>A0A978VUD5_ZIZJJ</name>
<dbReference type="PROSITE" id="PS50985">
    <property type="entry name" value="GRAS"/>
    <property type="match status" value="1"/>
</dbReference>